<proteinExistence type="inferred from homology"/>
<reference evidence="5 6" key="1">
    <citation type="journal article" date="2016" name="G3 (Bethesda)">
        <title>First Draft Assembly and Annotation of the Genome of a California Endemic Oak Quercus lobata Nee (Fagaceae).</title>
        <authorList>
            <person name="Sork V.L."/>
            <person name="Fitz-Gibbon S.T."/>
            <person name="Puiu D."/>
            <person name="Crepeau M."/>
            <person name="Gugger P.F."/>
            <person name="Sherman R."/>
            <person name="Stevens K."/>
            <person name="Langley C.H."/>
            <person name="Pellegrini M."/>
            <person name="Salzberg S.L."/>
        </authorList>
    </citation>
    <scope>NUCLEOTIDE SEQUENCE [LARGE SCALE GENOMIC DNA]</scope>
    <source>
        <strain evidence="5 6">cv. SW786</strain>
    </source>
</reference>
<reference evidence="5" key="2">
    <citation type="submission" date="2021-01" db="UniProtKB">
        <authorList>
            <consortium name="EnsemblPlants"/>
        </authorList>
    </citation>
    <scope>IDENTIFICATION</scope>
</reference>
<evidence type="ECO:0000256" key="2">
    <source>
        <dbReference type="ARBA" id="ARBA00022729"/>
    </source>
</evidence>
<dbReference type="AlphaFoldDB" id="A0A7N2MZ17"/>
<dbReference type="EnsemblPlants" id="QL11p047423:mrna">
    <property type="protein sequence ID" value="QL11p047423:mrna"/>
    <property type="gene ID" value="QL11p047423"/>
</dbReference>
<dbReference type="InParanoid" id="A0A7N2MZ17"/>
<comment type="similarity">
    <text evidence="1">Belongs to the COBRA family.</text>
</comment>
<keyword evidence="4" id="KW-0812">Transmembrane</keyword>
<dbReference type="Proteomes" id="UP000594261">
    <property type="component" value="Chromosome 11"/>
</dbReference>
<dbReference type="PANTHER" id="PTHR31673">
    <property type="entry name" value="PROTEIN COBRA"/>
    <property type="match status" value="1"/>
</dbReference>
<dbReference type="GO" id="GO:0052324">
    <property type="term" value="P:plant-type cell wall cellulose biosynthetic process"/>
    <property type="evidence" value="ECO:0007669"/>
    <property type="project" value="TreeGrafter"/>
</dbReference>
<sequence>MPDCYDPLDPNGNITVTFDIHDWTNDGYLAKVTIQNYYQYRHVDQPGWKVGWSWTNTEVIWSMSGAFATQQGNCTTFKFQTPHCCKKDPVIVSLMPEALPQNRSEDCCRGGLLSPWAIDPSNSLSSFEMKVGNLAGNFPAYKPQNLTLMAPRPGYTCGPVLDTDPTVTSDIGGRRQNQRRLSVYLVEIYYCSFCLTMVYYLSKSSGKVSRNRLAETRMLNQHIPV</sequence>
<accession>A0A7N2MZ17</accession>
<dbReference type="GO" id="GO:0005886">
    <property type="term" value="C:plasma membrane"/>
    <property type="evidence" value="ECO:0007669"/>
    <property type="project" value="TreeGrafter"/>
</dbReference>
<keyword evidence="4" id="KW-1133">Transmembrane helix</keyword>
<evidence type="ECO:0000313" key="5">
    <source>
        <dbReference type="EnsemblPlants" id="QL11p047423:mrna"/>
    </source>
</evidence>
<dbReference type="SUPFAM" id="SSF49384">
    <property type="entry name" value="Carbohydrate-binding domain"/>
    <property type="match status" value="1"/>
</dbReference>
<dbReference type="GO" id="GO:0010215">
    <property type="term" value="P:cellulose microfibril organization"/>
    <property type="evidence" value="ECO:0007669"/>
    <property type="project" value="InterPro"/>
</dbReference>
<evidence type="ECO:0000256" key="1">
    <source>
        <dbReference type="ARBA" id="ARBA00005507"/>
    </source>
</evidence>
<evidence type="ECO:0000313" key="6">
    <source>
        <dbReference type="Proteomes" id="UP000594261"/>
    </source>
</evidence>
<protein>
    <recommendedName>
        <fullName evidence="7">COBRA-like protein</fullName>
    </recommendedName>
</protein>
<dbReference type="EMBL" id="LRBV02000011">
    <property type="status" value="NOT_ANNOTATED_CDS"/>
    <property type="molecule type" value="Genomic_DNA"/>
</dbReference>
<dbReference type="FunCoup" id="A0A7N2MZ17">
    <property type="interactions" value="4"/>
</dbReference>
<name>A0A7N2MZ17_QUELO</name>
<dbReference type="PANTHER" id="PTHR31673:SF41">
    <property type="entry name" value="COBRA-LIKE PROTEIN"/>
    <property type="match status" value="1"/>
</dbReference>
<dbReference type="OMA" id="PANFMFT"/>
<dbReference type="Pfam" id="PF04833">
    <property type="entry name" value="COBRA"/>
    <property type="match status" value="1"/>
</dbReference>
<organism evidence="5 6">
    <name type="scientific">Quercus lobata</name>
    <name type="common">Valley oak</name>
    <dbReference type="NCBI Taxonomy" id="97700"/>
    <lineage>
        <taxon>Eukaryota</taxon>
        <taxon>Viridiplantae</taxon>
        <taxon>Streptophyta</taxon>
        <taxon>Embryophyta</taxon>
        <taxon>Tracheophyta</taxon>
        <taxon>Spermatophyta</taxon>
        <taxon>Magnoliopsida</taxon>
        <taxon>eudicotyledons</taxon>
        <taxon>Gunneridae</taxon>
        <taxon>Pentapetalae</taxon>
        <taxon>rosids</taxon>
        <taxon>fabids</taxon>
        <taxon>Fagales</taxon>
        <taxon>Fagaceae</taxon>
        <taxon>Quercus</taxon>
    </lineage>
</organism>
<evidence type="ECO:0000256" key="4">
    <source>
        <dbReference type="SAM" id="Phobius"/>
    </source>
</evidence>
<dbReference type="Gramene" id="QL11p047423:mrna">
    <property type="protein sequence ID" value="QL11p047423:mrna"/>
    <property type="gene ID" value="QL11p047423"/>
</dbReference>
<evidence type="ECO:0008006" key="7">
    <source>
        <dbReference type="Google" id="ProtNLM"/>
    </source>
</evidence>
<evidence type="ECO:0000256" key="3">
    <source>
        <dbReference type="ARBA" id="ARBA00023180"/>
    </source>
</evidence>
<keyword evidence="4" id="KW-0472">Membrane</keyword>
<keyword evidence="3" id="KW-0325">Glycoprotein</keyword>
<dbReference type="InterPro" id="IPR006918">
    <property type="entry name" value="COBRA_pln"/>
</dbReference>
<dbReference type="GO" id="GO:0030246">
    <property type="term" value="F:carbohydrate binding"/>
    <property type="evidence" value="ECO:0007669"/>
    <property type="project" value="InterPro"/>
</dbReference>
<keyword evidence="2" id="KW-0732">Signal</keyword>
<keyword evidence="6" id="KW-1185">Reference proteome</keyword>
<feature type="transmembrane region" description="Helical" evidence="4">
    <location>
        <begin position="181"/>
        <end position="202"/>
    </location>
</feature>
<dbReference type="InterPro" id="IPR008965">
    <property type="entry name" value="CBM2/CBM3_carb-bd_dom_sf"/>
</dbReference>